<keyword evidence="11" id="KW-0915">Sodium</keyword>
<feature type="transmembrane region" description="Helical" evidence="11">
    <location>
        <begin position="111"/>
        <end position="136"/>
    </location>
</feature>
<protein>
    <recommendedName>
        <fullName evidence="11">Fluoride-specific ion channel FluC</fullName>
    </recommendedName>
</protein>
<dbReference type="HAMAP" id="MF_00454">
    <property type="entry name" value="FluC"/>
    <property type="match status" value="1"/>
</dbReference>
<evidence type="ECO:0000313" key="13">
    <source>
        <dbReference type="Proteomes" id="UP000010321"/>
    </source>
</evidence>
<comment type="activity regulation">
    <text evidence="11">Na(+) is not transported, but it plays an essential structural role and its presence is essential for fluoride channel function.</text>
</comment>
<dbReference type="InterPro" id="IPR003691">
    <property type="entry name" value="FluC"/>
</dbReference>
<comment type="similarity">
    <text evidence="9 11">Belongs to the fluoride channel Fluc/FEX (TC 1.A.43) family.</text>
</comment>
<dbReference type="NCBIfam" id="TIGR00494">
    <property type="entry name" value="crcB"/>
    <property type="match status" value="1"/>
</dbReference>
<dbReference type="PANTHER" id="PTHR28259">
    <property type="entry name" value="FLUORIDE EXPORT PROTEIN 1-RELATED"/>
    <property type="match status" value="1"/>
</dbReference>
<evidence type="ECO:0000256" key="1">
    <source>
        <dbReference type="ARBA" id="ARBA00004651"/>
    </source>
</evidence>
<evidence type="ECO:0000256" key="2">
    <source>
        <dbReference type="ARBA" id="ARBA00022475"/>
    </source>
</evidence>
<evidence type="ECO:0000256" key="11">
    <source>
        <dbReference type="HAMAP-Rule" id="MF_00454"/>
    </source>
</evidence>
<keyword evidence="3" id="KW-0997">Cell inner membrane</keyword>
<evidence type="ECO:0000256" key="7">
    <source>
        <dbReference type="ARBA" id="ARBA00023136"/>
    </source>
</evidence>
<keyword evidence="4 11" id="KW-0812">Transmembrane</keyword>
<feature type="transmembrane region" description="Helical" evidence="11">
    <location>
        <begin position="50"/>
        <end position="71"/>
    </location>
</feature>
<comment type="function">
    <text evidence="11">Fluoride-specific ion channel. Important for reducing fluoride concentration in the cell, thus reducing its toxicity.</text>
</comment>
<organism evidence="12 13">
    <name type="scientific">Bacteroides clarus YIT 12056</name>
    <dbReference type="NCBI Taxonomy" id="762984"/>
    <lineage>
        <taxon>Bacteria</taxon>
        <taxon>Pseudomonadati</taxon>
        <taxon>Bacteroidota</taxon>
        <taxon>Bacteroidia</taxon>
        <taxon>Bacteroidales</taxon>
        <taxon>Bacteroidaceae</taxon>
        <taxon>Bacteroides</taxon>
    </lineage>
</organism>
<feature type="binding site" evidence="11">
    <location>
        <position position="91"/>
    </location>
    <ligand>
        <name>Na(+)</name>
        <dbReference type="ChEBI" id="CHEBI:29101"/>
        <note>structural</note>
    </ligand>
</feature>
<keyword evidence="5 11" id="KW-1133">Transmembrane helix</keyword>
<evidence type="ECO:0000256" key="4">
    <source>
        <dbReference type="ARBA" id="ARBA00022692"/>
    </source>
</evidence>
<evidence type="ECO:0000256" key="5">
    <source>
        <dbReference type="ARBA" id="ARBA00022989"/>
    </source>
</evidence>
<keyword evidence="2 11" id="KW-1003">Cell membrane</keyword>
<reference evidence="12 13" key="1">
    <citation type="submission" date="2011-02" db="EMBL/GenBank/DDBJ databases">
        <authorList>
            <person name="Weinstock G."/>
            <person name="Sodergren E."/>
            <person name="Clifton S."/>
            <person name="Fulton L."/>
            <person name="Fulton B."/>
            <person name="Courtney L."/>
            <person name="Fronick C."/>
            <person name="Harrison M."/>
            <person name="Strong C."/>
            <person name="Farmer C."/>
            <person name="Delahaunty K."/>
            <person name="Markovic C."/>
            <person name="Hall O."/>
            <person name="Minx P."/>
            <person name="Tomlinson C."/>
            <person name="Mitreva M."/>
            <person name="Hou S."/>
            <person name="Chen J."/>
            <person name="Wollam A."/>
            <person name="Pepin K.H."/>
            <person name="Johnson M."/>
            <person name="Bhonagiri V."/>
            <person name="Zhang X."/>
            <person name="Suruliraj S."/>
            <person name="Warren W."/>
            <person name="Chinwalla A."/>
            <person name="Mardis E.R."/>
            <person name="Wilson R.K."/>
        </authorList>
    </citation>
    <scope>NUCLEOTIDE SEQUENCE [LARGE SCALE GENOMIC DNA]</scope>
    <source>
        <strain evidence="12 13">YIT 12056</strain>
    </source>
</reference>
<comment type="subcellular location">
    <subcellularLocation>
        <location evidence="1 11">Cell membrane</location>
        <topology evidence="1 11">Multi-pass membrane protein</topology>
    </subcellularLocation>
</comment>
<keyword evidence="11" id="KW-0479">Metal-binding</keyword>
<evidence type="ECO:0000256" key="10">
    <source>
        <dbReference type="ARBA" id="ARBA00035585"/>
    </source>
</evidence>
<evidence type="ECO:0000313" key="12">
    <source>
        <dbReference type="EMBL" id="EGF52949.1"/>
    </source>
</evidence>
<dbReference type="PANTHER" id="PTHR28259:SF1">
    <property type="entry name" value="FLUORIDE EXPORT PROTEIN 1-RELATED"/>
    <property type="match status" value="1"/>
</dbReference>
<gene>
    <name evidence="11" type="primary">fluC</name>
    <name evidence="11" type="synonym">crcB</name>
    <name evidence="12" type="ORF">HMPREF9445_01278</name>
</gene>
<comment type="catalytic activity">
    <reaction evidence="10">
        <text>fluoride(in) = fluoride(out)</text>
        <dbReference type="Rhea" id="RHEA:76159"/>
        <dbReference type="ChEBI" id="CHEBI:17051"/>
    </reaction>
    <physiologicalReaction direction="left-to-right" evidence="10">
        <dbReference type="Rhea" id="RHEA:76160"/>
    </physiologicalReaction>
</comment>
<evidence type="ECO:0000256" key="6">
    <source>
        <dbReference type="ARBA" id="ARBA00023065"/>
    </source>
</evidence>
<keyword evidence="6 11" id="KW-0406">Ion transport</keyword>
<evidence type="ECO:0000256" key="9">
    <source>
        <dbReference type="ARBA" id="ARBA00035120"/>
    </source>
</evidence>
<feature type="binding site" evidence="11">
    <location>
        <position position="94"/>
    </location>
    <ligand>
        <name>Na(+)</name>
        <dbReference type="ChEBI" id="CHEBI:29101"/>
        <note>structural</note>
    </ligand>
</feature>
<proteinExistence type="inferred from homology"/>
<evidence type="ECO:0000256" key="8">
    <source>
        <dbReference type="ARBA" id="ARBA00023303"/>
    </source>
</evidence>
<keyword evidence="13" id="KW-1185">Reference proteome</keyword>
<keyword evidence="7 11" id="KW-0472">Membrane</keyword>
<sequence>MKTLSLPTKYQTSIIMTKILIAIFLGGGTGSVLRYCTQMALHERIVPYSFPWATFAVNIIGSFLIGLFYALSARFNLSTEVRMLLTTGLCGGFTTFSTFSNDGLMLIKQGFYGLFALYTLLSILLGFFAVLGGSILGKTF</sequence>
<dbReference type="EMBL" id="AFBM01000010">
    <property type="protein sequence ID" value="EGF52949.1"/>
    <property type="molecule type" value="Genomic_DNA"/>
</dbReference>
<feature type="transmembrane region" description="Helical" evidence="11">
    <location>
        <begin position="83"/>
        <end position="99"/>
    </location>
</feature>
<evidence type="ECO:0000256" key="3">
    <source>
        <dbReference type="ARBA" id="ARBA00022519"/>
    </source>
</evidence>
<comment type="caution">
    <text evidence="12">The sequence shown here is derived from an EMBL/GenBank/DDBJ whole genome shotgun (WGS) entry which is preliminary data.</text>
</comment>
<accession>A0ABN0CPP3</accession>
<name>A0ABN0CPP3_9BACE</name>
<dbReference type="Pfam" id="PF02537">
    <property type="entry name" value="CRCB"/>
    <property type="match status" value="1"/>
</dbReference>
<dbReference type="Proteomes" id="UP000010321">
    <property type="component" value="Unassembled WGS sequence"/>
</dbReference>
<keyword evidence="8 11" id="KW-0407">Ion channel</keyword>
<keyword evidence="11" id="KW-0813">Transport</keyword>